<dbReference type="Proteomes" id="UP001185092">
    <property type="component" value="Unassembled WGS sequence"/>
</dbReference>
<organism evidence="2 3">
    <name type="scientific">Aureibacter tunicatorum</name>
    <dbReference type="NCBI Taxonomy" id="866807"/>
    <lineage>
        <taxon>Bacteria</taxon>
        <taxon>Pseudomonadati</taxon>
        <taxon>Bacteroidota</taxon>
        <taxon>Cytophagia</taxon>
        <taxon>Cytophagales</taxon>
        <taxon>Persicobacteraceae</taxon>
        <taxon>Aureibacter</taxon>
    </lineage>
</organism>
<evidence type="ECO:0000313" key="2">
    <source>
        <dbReference type="EMBL" id="MDR6238404.1"/>
    </source>
</evidence>
<proteinExistence type="predicted"/>
<dbReference type="PANTHER" id="PTHR22916">
    <property type="entry name" value="GLYCOSYLTRANSFERASE"/>
    <property type="match status" value="1"/>
</dbReference>
<reference evidence="2" key="1">
    <citation type="submission" date="2023-07" db="EMBL/GenBank/DDBJ databases">
        <title>Genomic Encyclopedia of Type Strains, Phase IV (KMG-IV): sequencing the most valuable type-strain genomes for metagenomic binning, comparative biology and taxonomic classification.</title>
        <authorList>
            <person name="Goeker M."/>
        </authorList>
    </citation>
    <scope>NUCLEOTIDE SEQUENCE</scope>
    <source>
        <strain evidence="2">DSM 26174</strain>
    </source>
</reference>
<comment type="caution">
    <text evidence="2">The sequence shown here is derived from an EMBL/GenBank/DDBJ whole genome shotgun (WGS) entry which is preliminary data.</text>
</comment>
<dbReference type="RefSeq" id="WP_309937892.1">
    <property type="nucleotide sequence ID" value="NZ_AP025305.1"/>
</dbReference>
<evidence type="ECO:0000313" key="3">
    <source>
        <dbReference type="Proteomes" id="UP001185092"/>
    </source>
</evidence>
<dbReference type="InterPro" id="IPR029044">
    <property type="entry name" value="Nucleotide-diphossugar_trans"/>
</dbReference>
<gene>
    <name evidence="2" type="ORF">HNQ88_001380</name>
</gene>
<dbReference type="EMBL" id="JAVDQD010000001">
    <property type="protein sequence ID" value="MDR6238404.1"/>
    <property type="molecule type" value="Genomic_DNA"/>
</dbReference>
<protein>
    <submittedName>
        <fullName evidence="2">Glycosyltransferase involved in cell wall biosynthesis</fullName>
    </submittedName>
</protein>
<dbReference type="AlphaFoldDB" id="A0AAE4BPV7"/>
<dbReference type="Gene3D" id="3.90.550.10">
    <property type="entry name" value="Spore Coat Polysaccharide Biosynthesis Protein SpsA, Chain A"/>
    <property type="match status" value="1"/>
</dbReference>
<dbReference type="PANTHER" id="PTHR22916:SF67">
    <property type="entry name" value="COLANIC ACID BIOSYNTHESIS GLYCOSYL TRANSFERASE WCAE-RELATED"/>
    <property type="match status" value="1"/>
</dbReference>
<sequence length="256" mass="28862">MKNLNIPKVSVVTIVYNNVNLIERTLRSVTGQTYSNIEYVVIDGASSDGTLEIIKKYSDRIATIVSEPDKGIYDAMNKGLNKATGDYIIFMNSGDSFSALDVVEKVFDSEEGADVYFGETNLVNESGNILGTRSELSSRQLPEKLTANSMLKGMVVCHQSFFVRRSLAPQYDTKYRCSADVLWVVRCLKKANKIVNVHMNVSNYLVGGFSISNQKKSWKERFDIYMSEFGVVRTLTAHVFITLRYLGHRLSKNNKY</sequence>
<name>A0AAE4BPV7_9BACT</name>
<dbReference type="InterPro" id="IPR001173">
    <property type="entry name" value="Glyco_trans_2-like"/>
</dbReference>
<evidence type="ECO:0000259" key="1">
    <source>
        <dbReference type="Pfam" id="PF00535"/>
    </source>
</evidence>
<feature type="domain" description="Glycosyltransferase 2-like" evidence="1">
    <location>
        <begin position="10"/>
        <end position="166"/>
    </location>
</feature>
<keyword evidence="3" id="KW-1185">Reference proteome</keyword>
<dbReference type="CDD" id="cd06433">
    <property type="entry name" value="GT_2_WfgS_like"/>
    <property type="match status" value="1"/>
</dbReference>
<dbReference type="Pfam" id="PF00535">
    <property type="entry name" value="Glycos_transf_2"/>
    <property type="match status" value="1"/>
</dbReference>
<dbReference type="GO" id="GO:0016758">
    <property type="term" value="F:hexosyltransferase activity"/>
    <property type="evidence" value="ECO:0007669"/>
    <property type="project" value="UniProtKB-ARBA"/>
</dbReference>
<dbReference type="SUPFAM" id="SSF53448">
    <property type="entry name" value="Nucleotide-diphospho-sugar transferases"/>
    <property type="match status" value="1"/>
</dbReference>
<accession>A0AAE4BPV7</accession>